<dbReference type="PANTHER" id="PTHR43684">
    <property type="match status" value="1"/>
</dbReference>
<comment type="subcellular location">
    <subcellularLocation>
        <location evidence="1">Peroxisome</location>
    </subcellularLocation>
</comment>
<evidence type="ECO:0000313" key="6">
    <source>
        <dbReference type="Proteomes" id="UP001196870"/>
    </source>
</evidence>
<dbReference type="InterPro" id="IPR014748">
    <property type="entry name" value="Enoyl-CoA_hydra_C"/>
</dbReference>
<dbReference type="InterPro" id="IPR029045">
    <property type="entry name" value="ClpP/crotonase-like_dom_sf"/>
</dbReference>
<keyword evidence="4" id="KW-0413">Isomerase</keyword>
<comment type="similarity">
    <text evidence="2">Belongs to the enoyl-CoA hydratase/isomerase family.</text>
</comment>
<comment type="caution">
    <text evidence="5">The sequence shown here is derived from an EMBL/GenBank/DDBJ whole genome shotgun (WGS) entry which is preliminary data.</text>
</comment>
<dbReference type="RefSeq" id="WP_211851902.1">
    <property type="nucleotide sequence ID" value="NZ_JAAGBB010000007.1"/>
</dbReference>
<keyword evidence="6" id="KW-1185">Reference proteome</keyword>
<organism evidence="5 6">
    <name type="scientific">Plastoroseomonas hellenica</name>
    <dbReference type="NCBI Taxonomy" id="2687306"/>
    <lineage>
        <taxon>Bacteria</taxon>
        <taxon>Pseudomonadati</taxon>
        <taxon>Pseudomonadota</taxon>
        <taxon>Alphaproteobacteria</taxon>
        <taxon>Acetobacterales</taxon>
        <taxon>Acetobacteraceae</taxon>
        <taxon>Plastoroseomonas</taxon>
    </lineage>
</organism>
<dbReference type="Proteomes" id="UP001196870">
    <property type="component" value="Unassembled WGS sequence"/>
</dbReference>
<evidence type="ECO:0000256" key="4">
    <source>
        <dbReference type="ARBA" id="ARBA00023235"/>
    </source>
</evidence>
<name>A0ABS5EVH8_9PROT</name>
<keyword evidence="3" id="KW-0576">Peroxisome</keyword>
<dbReference type="InterPro" id="IPR001753">
    <property type="entry name" value="Enoyl-CoA_hydra/iso"/>
</dbReference>
<evidence type="ECO:0000256" key="1">
    <source>
        <dbReference type="ARBA" id="ARBA00004275"/>
    </source>
</evidence>
<dbReference type="Gene3D" id="1.10.12.10">
    <property type="entry name" value="Lyase 2-enoyl-coa Hydratase, Chain A, domain 2"/>
    <property type="match status" value="1"/>
</dbReference>
<accession>A0ABS5EVH8</accession>
<sequence length="257" mass="27259">MSEHIEVRRDGPVLEILFARPEKKNALSNAMYRAAREALEAAQTDGSIRVVLFGSEGDAFTAGNDIADFAAAAAGGERREPEAFRFIEALGRAEKPIVAAVPGFAVGVGMTMLLHCDLVYVAETAKLSTPFVNLALVPEAASSLLLPLRIGHARAFAMFALGESLSGAEAFTLGLANKALPAAEVLPAARAAAKALAERPLGAVLATKRLMRDVAGILARMGGERQIFGERLQSAEAREAFQAFAERRPPDFSRLTS</sequence>
<evidence type="ECO:0000313" key="5">
    <source>
        <dbReference type="EMBL" id="MBR0664306.1"/>
    </source>
</evidence>
<dbReference type="CDD" id="cd06558">
    <property type="entry name" value="crotonase-like"/>
    <property type="match status" value="1"/>
</dbReference>
<gene>
    <name evidence="5" type="ORF">GXW71_08050</name>
</gene>
<dbReference type="Gene3D" id="3.90.226.10">
    <property type="entry name" value="2-enoyl-CoA Hydratase, Chain A, domain 1"/>
    <property type="match status" value="1"/>
</dbReference>
<protein>
    <submittedName>
        <fullName evidence="5">Enoyl-CoA hydratase</fullName>
    </submittedName>
</protein>
<evidence type="ECO:0000256" key="2">
    <source>
        <dbReference type="ARBA" id="ARBA00005254"/>
    </source>
</evidence>
<dbReference type="SUPFAM" id="SSF52096">
    <property type="entry name" value="ClpP/crotonase"/>
    <property type="match status" value="1"/>
</dbReference>
<dbReference type="Pfam" id="PF00378">
    <property type="entry name" value="ECH_1"/>
    <property type="match status" value="1"/>
</dbReference>
<proteinExistence type="inferred from homology"/>
<dbReference type="InterPro" id="IPR051053">
    <property type="entry name" value="ECH/Chromodomain_protein"/>
</dbReference>
<dbReference type="PANTHER" id="PTHR43684:SF1">
    <property type="entry name" value="ENOYL-COA DELTA ISOMERASE 2"/>
    <property type="match status" value="1"/>
</dbReference>
<reference evidence="6" key="1">
    <citation type="journal article" date="2021" name="Syst. Appl. Microbiol.">
        <title>Roseomonas hellenica sp. nov., isolated from roots of wild-growing Alkanna tinctoria.</title>
        <authorList>
            <person name="Rat A."/>
            <person name="Naranjo H.D."/>
            <person name="Lebbe L."/>
            <person name="Cnockaert M."/>
            <person name="Krigas N."/>
            <person name="Grigoriadou K."/>
            <person name="Maloupa E."/>
            <person name="Willems A."/>
        </authorList>
    </citation>
    <scope>NUCLEOTIDE SEQUENCE [LARGE SCALE GENOMIC DNA]</scope>
    <source>
        <strain evidence="6">LMG 31523</strain>
    </source>
</reference>
<evidence type="ECO:0000256" key="3">
    <source>
        <dbReference type="ARBA" id="ARBA00023140"/>
    </source>
</evidence>
<dbReference type="EMBL" id="JAAGBB010000007">
    <property type="protein sequence ID" value="MBR0664306.1"/>
    <property type="molecule type" value="Genomic_DNA"/>
</dbReference>